<evidence type="ECO:0000256" key="1">
    <source>
        <dbReference type="SAM" id="MobiDB-lite"/>
    </source>
</evidence>
<dbReference type="EMBL" id="CADCTR010002544">
    <property type="protein sequence ID" value="CAA9359167.1"/>
    <property type="molecule type" value="Genomic_DNA"/>
</dbReference>
<proteinExistence type="predicted"/>
<accession>A0A6J4MJ33</accession>
<feature type="region of interest" description="Disordered" evidence="1">
    <location>
        <begin position="1"/>
        <end position="30"/>
    </location>
</feature>
<protein>
    <submittedName>
        <fullName evidence="2">Uncharacterized protein</fullName>
    </submittedName>
</protein>
<gene>
    <name evidence="2" type="ORF">AVDCRST_MAG93-7549</name>
</gene>
<reference evidence="2" key="1">
    <citation type="submission" date="2020-02" db="EMBL/GenBank/DDBJ databases">
        <authorList>
            <person name="Meier V. D."/>
        </authorList>
    </citation>
    <scope>NUCLEOTIDE SEQUENCE</scope>
    <source>
        <strain evidence="2">AVDCRST_MAG93</strain>
    </source>
</reference>
<sequence>MAHQSVSTRKVSIRRRRGTARAMCKSSSADPPFRKRVDALRALIVSVATSYLQAHHALLFSAVHRCELTKALIKSNSG</sequence>
<name>A0A6J4MJ33_9CHLR</name>
<feature type="compositionally biased region" description="Polar residues" evidence="1">
    <location>
        <begin position="1"/>
        <end position="10"/>
    </location>
</feature>
<evidence type="ECO:0000313" key="2">
    <source>
        <dbReference type="EMBL" id="CAA9359167.1"/>
    </source>
</evidence>
<organism evidence="2">
    <name type="scientific">uncultured Chloroflexia bacterium</name>
    <dbReference type="NCBI Taxonomy" id="1672391"/>
    <lineage>
        <taxon>Bacteria</taxon>
        <taxon>Bacillati</taxon>
        <taxon>Chloroflexota</taxon>
        <taxon>Chloroflexia</taxon>
        <taxon>environmental samples</taxon>
    </lineage>
</organism>
<dbReference type="AlphaFoldDB" id="A0A6J4MJ33"/>